<keyword evidence="6" id="KW-0732">Signal</keyword>
<dbReference type="Gene3D" id="2.60.34.10">
    <property type="entry name" value="Substrate Binding Domain Of DNAk, Chain A, domain 1"/>
    <property type="match status" value="1"/>
</dbReference>
<organism evidence="7">
    <name type="scientific">Percolomonas cosmopolitus</name>
    <dbReference type="NCBI Taxonomy" id="63605"/>
    <lineage>
        <taxon>Eukaryota</taxon>
        <taxon>Discoba</taxon>
        <taxon>Heterolobosea</taxon>
        <taxon>Tetramitia</taxon>
        <taxon>Eutetramitia</taxon>
        <taxon>Percolomonadidae</taxon>
        <taxon>Percolomonas</taxon>
    </lineage>
</organism>
<evidence type="ECO:0000256" key="2">
    <source>
        <dbReference type="ARBA" id="ARBA00022824"/>
    </source>
</evidence>
<dbReference type="Gene3D" id="3.30.30.30">
    <property type="match status" value="1"/>
</dbReference>
<keyword evidence="2" id="KW-0256">Endoplasmic reticulum</keyword>
<dbReference type="Gene3D" id="3.30.420.40">
    <property type="match status" value="2"/>
</dbReference>
<dbReference type="AlphaFoldDB" id="A0A7S1KS50"/>
<dbReference type="PANTHER" id="PTHR45639">
    <property type="entry name" value="HSC70CB, ISOFORM G-RELATED"/>
    <property type="match status" value="1"/>
</dbReference>
<keyword evidence="3" id="KW-0067">ATP-binding</keyword>
<feature type="region of interest" description="Disordered" evidence="5">
    <location>
        <begin position="576"/>
        <end position="611"/>
    </location>
</feature>
<evidence type="ECO:0000256" key="1">
    <source>
        <dbReference type="ARBA" id="ARBA00022741"/>
    </source>
</evidence>
<name>A0A7S1KS50_9EUKA</name>
<dbReference type="Gene3D" id="3.90.640.10">
    <property type="entry name" value="Actin, Chain A, domain 4"/>
    <property type="match status" value="1"/>
</dbReference>
<dbReference type="GO" id="GO:0034663">
    <property type="term" value="C:endoplasmic reticulum chaperone complex"/>
    <property type="evidence" value="ECO:0007669"/>
    <property type="project" value="TreeGrafter"/>
</dbReference>
<dbReference type="InterPro" id="IPR029048">
    <property type="entry name" value="HSP70_C_sf"/>
</dbReference>
<keyword evidence="1" id="KW-0547">Nucleotide-binding</keyword>
<dbReference type="InterPro" id="IPR043129">
    <property type="entry name" value="ATPase_NBD"/>
</dbReference>
<accession>A0A7S1KS50</accession>
<dbReference type="SUPFAM" id="SSF53067">
    <property type="entry name" value="Actin-like ATPase domain"/>
    <property type="match status" value="2"/>
</dbReference>
<reference evidence="7" key="1">
    <citation type="submission" date="2021-01" db="EMBL/GenBank/DDBJ databases">
        <authorList>
            <person name="Corre E."/>
            <person name="Pelletier E."/>
            <person name="Niang G."/>
            <person name="Scheremetjew M."/>
            <person name="Finn R."/>
            <person name="Kale V."/>
            <person name="Holt S."/>
            <person name="Cochrane G."/>
            <person name="Meng A."/>
            <person name="Brown T."/>
            <person name="Cohen L."/>
        </authorList>
    </citation>
    <scope>NUCLEOTIDE SEQUENCE</scope>
    <source>
        <strain evidence="7">WS</strain>
    </source>
</reference>
<evidence type="ECO:0000256" key="5">
    <source>
        <dbReference type="SAM" id="MobiDB-lite"/>
    </source>
</evidence>
<sequence length="880" mass="99919">MKKSIFIFGLFSLFLSLCVLSTIPRATHAKPHLPTVLGIDFGSEYIKIGFVSRGKPIDLILNEQSKRKTSNFIGFRRDNERLFGENARQMSSRFPASAARYHMQMFMGKRYNNAQQFLQDRCKNNLGITAWEWKENATRKTVDIVLTGEDNVKQVYQSEELMAYMLKYIVGLVDSKTQHVSGIVITVPPYFSIEQRQAVRDAVKLTGVHLLGIMHETTALAIQYGVSRYTKIKKQMAQDKKSRSVHNVIFFDMGATSTKVLIAQYSEPKKKGVLDLGNIKLLSTQWSEFVGGEDYTARLAHHLAKKFEEKHGTDLTKEDRVMERLRGFAKKAKEVLTANSETIVFMETLYNDIDFKVTVSREEFEEMCADLIEKTLEPVRAALTESKLKMKNVDALEVVGGGARVISVQDKLNQFFRKGVSHSLNGDESIALGAALHAATLSPMFRVRSFNLDDAYPFGIEFVVSGTGDTAEKSYTLFKKGGSVGVKRFVNIPRTEDFHITLKYTDDTIPREFPADGRIAQFHFKNVQESMKDFSEALEKDKDAKTKVRIGFELTSAGMLRLHSAQASLEQTVLVPIPAEREQKTNDTATEEDLKTDEQKKETEQKAEEVKYKEEKKVTKINIEYDVNSFTLPALSEDQLKEMRTRMESFERIETARQLIAKSRNELESRVYATQSLLYDEEFEPFYVEEESAKLSEVLTASDDWLMETDEDPSVTADDYKKKLQEIDALAQPIKERKEEVNKRAEQVDACKSLFKLTRGLVAEMETNSPHITEEERNNLLNAVSSTEQWIDEQMEKQKATPLNQAPIVTSTEIQTQCAKIEPLTMFLVNKPKPPPPATPAQEEDKNAETEVPKEPTPEEPTEEHPSQSEEAATPEKDEL</sequence>
<dbReference type="PANTHER" id="PTHR45639:SF3">
    <property type="entry name" value="HYPOXIA UP-REGULATED PROTEIN 1"/>
    <property type="match status" value="1"/>
</dbReference>
<dbReference type="CDD" id="cd10230">
    <property type="entry name" value="ASKHA_NBD_HSP70_HYOU1"/>
    <property type="match status" value="1"/>
</dbReference>
<dbReference type="GO" id="GO:0140662">
    <property type="term" value="F:ATP-dependent protein folding chaperone"/>
    <property type="evidence" value="ECO:0007669"/>
    <property type="project" value="InterPro"/>
</dbReference>
<evidence type="ECO:0000313" key="7">
    <source>
        <dbReference type="EMBL" id="CAD9083754.1"/>
    </source>
</evidence>
<feature type="compositionally biased region" description="Basic and acidic residues" evidence="5">
    <location>
        <begin position="592"/>
        <end position="611"/>
    </location>
</feature>
<dbReference type="GO" id="GO:0030968">
    <property type="term" value="P:endoplasmic reticulum unfolded protein response"/>
    <property type="evidence" value="ECO:0007669"/>
    <property type="project" value="TreeGrafter"/>
</dbReference>
<feature type="signal peptide" evidence="6">
    <location>
        <begin position="1"/>
        <end position="29"/>
    </location>
</feature>
<dbReference type="EMBL" id="HBGD01008525">
    <property type="protein sequence ID" value="CAD9083754.1"/>
    <property type="molecule type" value="Transcribed_RNA"/>
</dbReference>
<gene>
    <name evidence="7" type="ORF">PCOS0759_LOCUS7008</name>
</gene>
<dbReference type="InterPro" id="IPR013126">
    <property type="entry name" value="Hsp_70_fam"/>
</dbReference>
<dbReference type="GO" id="GO:0005524">
    <property type="term" value="F:ATP binding"/>
    <property type="evidence" value="ECO:0007669"/>
    <property type="project" value="UniProtKB-KW"/>
</dbReference>
<feature type="region of interest" description="Disordered" evidence="5">
    <location>
        <begin position="827"/>
        <end position="880"/>
    </location>
</feature>
<dbReference type="PRINTS" id="PR00301">
    <property type="entry name" value="HEATSHOCK70"/>
</dbReference>
<proteinExistence type="predicted"/>
<evidence type="ECO:0000256" key="6">
    <source>
        <dbReference type="SAM" id="SignalP"/>
    </source>
</evidence>
<dbReference type="SUPFAM" id="SSF100934">
    <property type="entry name" value="Heat shock protein 70kD (HSP70), C-terminal subdomain"/>
    <property type="match status" value="1"/>
</dbReference>
<dbReference type="InterPro" id="IPR029047">
    <property type="entry name" value="HSP70_peptide-bd_sf"/>
</dbReference>
<dbReference type="Pfam" id="PF00012">
    <property type="entry name" value="HSP70"/>
    <property type="match status" value="1"/>
</dbReference>
<evidence type="ECO:0000256" key="4">
    <source>
        <dbReference type="ARBA" id="ARBA00023186"/>
    </source>
</evidence>
<feature type="compositionally biased region" description="Basic and acidic residues" evidence="5">
    <location>
        <begin position="843"/>
        <end position="880"/>
    </location>
</feature>
<protein>
    <submittedName>
        <fullName evidence="7">Uncharacterized protein</fullName>
    </submittedName>
</protein>
<keyword evidence="4" id="KW-0143">Chaperone</keyword>
<evidence type="ECO:0000256" key="3">
    <source>
        <dbReference type="ARBA" id="ARBA00022840"/>
    </source>
</evidence>
<feature type="chain" id="PRO_5031421800" evidence="6">
    <location>
        <begin position="30"/>
        <end position="880"/>
    </location>
</feature>
<dbReference type="FunFam" id="3.90.640.10:FF:000004">
    <property type="entry name" value="Heat shock 70 kDa protein 4"/>
    <property type="match status" value="1"/>
</dbReference>
<dbReference type="Gene3D" id="1.20.1270.10">
    <property type="match status" value="1"/>
</dbReference>